<evidence type="ECO:0000256" key="5">
    <source>
        <dbReference type="ARBA" id="ARBA00022989"/>
    </source>
</evidence>
<proteinExistence type="inferred from homology"/>
<comment type="subcellular location">
    <subcellularLocation>
        <location evidence="1">Membrane</location>
        <topology evidence="1">Multi-pass membrane protein</topology>
    </subcellularLocation>
</comment>
<feature type="transmembrane region" description="Helical" evidence="8">
    <location>
        <begin position="531"/>
        <end position="555"/>
    </location>
</feature>
<evidence type="ECO:0000256" key="1">
    <source>
        <dbReference type="ARBA" id="ARBA00004141"/>
    </source>
</evidence>
<feature type="transmembrane region" description="Helical" evidence="8">
    <location>
        <begin position="74"/>
        <end position="95"/>
    </location>
</feature>
<dbReference type="Pfam" id="PF00474">
    <property type="entry name" value="SSF"/>
    <property type="match status" value="2"/>
</dbReference>
<dbReference type="PANTHER" id="PTHR48086">
    <property type="entry name" value="SODIUM/PROLINE SYMPORTER-RELATED"/>
    <property type="match status" value="1"/>
</dbReference>
<protein>
    <submittedName>
        <fullName evidence="9">Sodium:solute symporter family protein</fullName>
    </submittedName>
</protein>
<feature type="transmembrane region" description="Helical" evidence="8">
    <location>
        <begin position="247"/>
        <end position="269"/>
    </location>
</feature>
<feature type="transmembrane region" description="Helical" evidence="8">
    <location>
        <begin position="182"/>
        <end position="200"/>
    </location>
</feature>
<keyword evidence="5 8" id="KW-1133">Transmembrane helix</keyword>
<feature type="transmembrane region" description="Helical" evidence="8">
    <location>
        <begin position="116"/>
        <end position="133"/>
    </location>
</feature>
<feature type="transmembrane region" description="Helical" evidence="8">
    <location>
        <begin position="389"/>
        <end position="415"/>
    </location>
</feature>
<reference evidence="9" key="2">
    <citation type="submission" date="2024-06" db="EMBL/GenBank/DDBJ databases">
        <authorList>
            <person name="Plum-Jensen L.E."/>
            <person name="Schramm A."/>
            <person name="Marshall I.P.G."/>
        </authorList>
    </citation>
    <scope>NUCLEOTIDE SEQUENCE</scope>
    <source>
        <strain evidence="9">Rat1</strain>
    </source>
</reference>
<keyword evidence="4 8" id="KW-0812">Transmembrane</keyword>
<evidence type="ECO:0000256" key="6">
    <source>
        <dbReference type="ARBA" id="ARBA00023136"/>
    </source>
</evidence>
<feature type="transmembrane region" description="Helical" evidence="8">
    <location>
        <begin position="492"/>
        <end position="511"/>
    </location>
</feature>
<comment type="similarity">
    <text evidence="2 7">Belongs to the sodium:solute symporter (SSF) (TC 2.A.21) family.</text>
</comment>
<feature type="transmembrane region" description="Helical" evidence="8">
    <location>
        <begin position="436"/>
        <end position="454"/>
    </location>
</feature>
<evidence type="ECO:0000256" key="7">
    <source>
        <dbReference type="RuleBase" id="RU362091"/>
    </source>
</evidence>
<dbReference type="PROSITE" id="PS50283">
    <property type="entry name" value="NA_SOLUT_SYMP_3"/>
    <property type="match status" value="1"/>
</dbReference>
<reference evidence="9" key="1">
    <citation type="journal article" date="2024" name="Syst. Appl. Microbiol.">
        <title>First single-strain enrichments of Electrothrix cable bacteria, description of E. aestuarii sp. nov. and E. rattekaaiensis sp. nov., and proposal of a cable bacteria taxonomy following the rules of the SeqCode.</title>
        <authorList>
            <person name="Plum-Jensen L.E."/>
            <person name="Schramm A."/>
            <person name="Marshall I.P.G."/>
        </authorList>
    </citation>
    <scope>NUCLEOTIDE SEQUENCE</scope>
    <source>
        <strain evidence="9">Rat1</strain>
    </source>
</reference>
<keyword evidence="6 8" id="KW-0472">Membrane</keyword>
<feature type="transmembrane region" description="Helical" evidence="8">
    <location>
        <begin position="460"/>
        <end position="480"/>
    </location>
</feature>
<gene>
    <name evidence="9" type="ORF">Q3M24_08845</name>
</gene>
<dbReference type="EMBL" id="CP159373">
    <property type="protein sequence ID" value="XCN74831.1"/>
    <property type="molecule type" value="Genomic_DNA"/>
</dbReference>
<dbReference type="NCBIfam" id="TIGR03648">
    <property type="entry name" value="Na_symport_lg"/>
    <property type="match status" value="1"/>
</dbReference>
<dbReference type="KEGG" id="eaj:Q3M24_08845"/>
<keyword evidence="3" id="KW-0813">Transport</keyword>
<dbReference type="Gene3D" id="1.20.1730.10">
    <property type="entry name" value="Sodium/glucose cotransporter"/>
    <property type="match status" value="1"/>
</dbReference>
<dbReference type="GO" id="GO:0022857">
    <property type="term" value="F:transmembrane transporter activity"/>
    <property type="evidence" value="ECO:0007669"/>
    <property type="project" value="InterPro"/>
</dbReference>
<dbReference type="AlphaFoldDB" id="A0AAU8M025"/>
<dbReference type="InterPro" id="IPR038377">
    <property type="entry name" value="Na/Glc_symporter_sf"/>
</dbReference>
<dbReference type="InterPro" id="IPR050277">
    <property type="entry name" value="Sodium:Solute_Symporter"/>
</dbReference>
<name>A0AAU8M025_9BACT</name>
<dbReference type="InterPro" id="IPR001734">
    <property type="entry name" value="Na/solute_symporter"/>
</dbReference>
<dbReference type="CDD" id="cd11480">
    <property type="entry name" value="SLC5sbd_u4"/>
    <property type="match status" value="1"/>
</dbReference>
<evidence type="ECO:0000256" key="2">
    <source>
        <dbReference type="ARBA" id="ARBA00006434"/>
    </source>
</evidence>
<evidence type="ECO:0000256" key="8">
    <source>
        <dbReference type="SAM" id="Phobius"/>
    </source>
</evidence>
<feature type="transmembrane region" description="Helical" evidence="8">
    <location>
        <begin position="153"/>
        <end position="170"/>
    </location>
</feature>
<organism evidence="9">
    <name type="scientific">Candidatus Electrothrix aestuarii</name>
    <dbReference type="NCBI Taxonomy" id="3062594"/>
    <lineage>
        <taxon>Bacteria</taxon>
        <taxon>Pseudomonadati</taxon>
        <taxon>Thermodesulfobacteriota</taxon>
        <taxon>Desulfobulbia</taxon>
        <taxon>Desulfobulbales</taxon>
        <taxon>Desulfobulbaceae</taxon>
        <taxon>Candidatus Electrothrix</taxon>
    </lineage>
</organism>
<feature type="transmembrane region" description="Helical" evidence="8">
    <location>
        <begin position="281"/>
        <end position="302"/>
    </location>
</feature>
<sequence length="581" mass="62645">MSLQLLTYLVVGATFGLYIFIAIKARAGTTGEFYVAGKGVHPVLNGMATGADWMSAASFISMAGLIAFKGYDASVFLMGWTGGYCLLAMLLAPYLRKYGKFTVPEFIGDRYYSNTARVVAVICLIVASLTYVIGQMKGIGVAFSRFLELPYEVGLGVGMVIVFIYAVLGGMKGVTYTQIAQYCVLIFAYTVPAVFISLHLTGNPLPQLGLGGELNGSGMFLLEKLDKTLLDLGFNQYTTQNGSTLNIFLYTMSLMIGTAGLPHVITRFFTVPKVKDARSSVGWSLIFIAILYTTAPAVGAMARLNLMETIRPTTAQAAEGAGEWLKYDERPQWFKNWEKTGLLQFEDKNGDGRIQYVGPNYKGLENEMVKVDRDIMVLANPEIAKLPNWVIALVAAGGIAAALSTAAGLLLAISSSISHDLLKGIIMKDMSDKKELMAGRIAMAAAIAVAGWFGLHPPGFAAQVVALAFGLAASSIFPALMMGVFVKRVNNIGAVCGMLSGLSITLVYIFWFKGWFFMADTAMAANTPENWFLGIAPEAFGTVGALVNFAVAYLVSRITPEPPEHIQHLVEDIRVPGVMQP</sequence>
<accession>A0AAU8M025</accession>
<evidence type="ECO:0000256" key="3">
    <source>
        <dbReference type="ARBA" id="ARBA00022448"/>
    </source>
</evidence>
<feature type="transmembrane region" description="Helical" evidence="8">
    <location>
        <begin position="6"/>
        <end position="23"/>
    </location>
</feature>
<dbReference type="PANTHER" id="PTHR48086:SF5">
    <property type="entry name" value="NA(+):SOLUTE SYMPORTER (SSF FAMILY)"/>
    <property type="match status" value="1"/>
</dbReference>
<feature type="transmembrane region" description="Helical" evidence="8">
    <location>
        <begin position="43"/>
        <end position="68"/>
    </location>
</feature>
<dbReference type="GO" id="GO:0005886">
    <property type="term" value="C:plasma membrane"/>
    <property type="evidence" value="ECO:0007669"/>
    <property type="project" value="TreeGrafter"/>
</dbReference>
<dbReference type="InterPro" id="IPR019899">
    <property type="entry name" value="Na/solute_symporter_VC_2705"/>
</dbReference>
<evidence type="ECO:0000256" key="4">
    <source>
        <dbReference type="ARBA" id="ARBA00022692"/>
    </source>
</evidence>
<evidence type="ECO:0000313" key="9">
    <source>
        <dbReference type="EMBL" id="XCN74831.1"/>
    </source>
</evidence>